<dbReference type="PANTHER" id="PTHR35813:SF1">
    <property type="entry name" value="INNER MEMBRANE PROTEIN YBAN"/>
    <property type="match status" value="1"/>
</dbReference>
<keyword evidence="1 2" id="KW-0472">Membrane</keyword>
<gene>
    <name evidence="3" type="ORF">TUM18999_00750</name>
    <name evidence="4" type="ORF">TUM20286_24300</name>
</gene>
<accession>A0A6J4DYL5</accession>
<dbReference type="RefSeq" id="WP_228723520.1">
    <property type="nucleotide sequence ID" value="NZ_AP023189.1"/>
</dbReference>
<feature type="transmembrane region" description="Helical" evidence="2">
    <location>
        <begin position="12"/>
        <end position="31"/>
    </location>
</feature>
<dbReference type="KEGG" id="ptw:TUM18999_00750"/>
<feature type="transmembrane region" description="Helical" evidence="2">
    <location>
        <begin position="103"/>
        <end position="121"/>
    </location>
</feature>
<keyword evidence="2" id="KW-0812">Transmembrane</keyword>
<keyword evidence="2" id="KW-1133">Transmembrane helix</keyword>
<dbReference type="PIRSF" id="PIRSF016789">
    <property type="entry name" value="DUF454"/>
    <property type="match status" value="1"/>
</dbReference>
<reference evidence="3 5" key="1">
    <citation type="submission" date="2020-05" db="EMBL/GenBank/DDBJ databases">
        <title>Characterization of novel class B3 metallo-beta-lactamase from novel Pseudomonas species.</title>
        <authorList>
            <person name="Yamada K."/>
            <person name="Aoki K."/>
            <person name="Ishii Y."/>
        </authorList>
    </citation>
    <scope>NUCLEOTIDE SEQUENCE [LARGE SCALE GENOMIC DNA]</scope>
    <source>
        <strain evidence="3 5">TUM18999</strain>
        <strain evidence="4 6">TUM20286</strain>
    </source>
</reference>
<dbReference type="EMBL" id="BQKM01000004">
    <property type="protein sequence ID" value="GJN52678.1"/>
    <property type="molecule type" value="Genomic_DNA"/>
</dbReference>
<dbReference type="Proteomes" id="UP000509383">
    <property type="component" value="Chromosome"/>
</dbReference>
<dbReference type="Pfam" id="PF04304">
    <property type="entry name" value="DUF454"/>
    <property type="match status" value="1"/>
</dbReference>
<dbReference type="GO" id="GO:0005886">
    <property type="term" value="C:plasma membrane"/>
    <property type="evidence" value="ECO:0007669"/>
    <property type="project" value="UniProtKB-SubCell"/>
</dbReference>
<name>A0A6J4DYL5_9PSED</name>
<proteinExistence type="predicted"/>
<keyword evidence="6" id="KW-1185">Reference proteome</keyword>
<dbReference type="EMBL" id="AP023189">
    <property type="protein sequence ID" value="BCG21884.1"/>
    <property type="molecule type" value="Genomic_DNA"/>
</dbReference>
<sequence>MPEAVARGPLRWLWQALAYLFIGLALLGVVLPGLPTTEFVLLAAWAAAKGSPRLSAWLENHRLLGPSLRNWRNGGVITRRTKVVASLSMSLGLTLMACTVPHTPSVIMAGIGMAIGAAWIWSRPETLPARVEGPGTAS</sequence>
<dbReference type="AlphaFoldDB" id="A0A6J4DYL5"/>
<evidence type="ECO:0000256" key="2">
    <source>
        <dbReference type="SAM" id="Phobius"/>
    </source>
</evidence>
<comment type="subcellular location">
    <subcellularLocation>
        <location evidence="1">Cell inner membrane</location>
        <topology evidence="1">Multi-pass membrane protein</topology>
    </subcellularLocation>
</comment>
<dbReference type="InterPro" id="IPR007401">
    <property type="entry name" value="DUF454"/>
</dbReference>
<evidence type="ECO:0000313" key="4">
    <source>
        <dbReference type="EMBL" id="GJN52678.1"/>
    </source>
</evidence>
<evidence type="ECO:0000313" key="3">
    <source>
        <dbReference type="EMBL" id="BCG21884.1"/>
    </source>
</evidence>
<organism evidence="3 5">
    <name type="scientific">Pseudomonas tohonis</name>
    <dbReference type="NCBI Taxonomy" id="2725477"/>
    <lineage>
        <taxon>Bacteria</taxon>
        <taxon>Pseudomonadati</taxon>
        <taxon>Pseudomonadota</taxon>
        <taxon>Gammaproteobacteria</taxon>
        <taxon>Pseudomonadales</taxon>
        <taxon>Pseudomonadaceae</taxon>
        <taxon>Pseudomonas</taxon>
    </lineage>
</organism>
<evidence type="ECO:0000313" key="5">
    <source>
        <dbReference type="Proteomes" id="UP000509383"/>
    </source>
</evidence>
<dbReference type="PANTHER" id="PTHR35813">
    <property type="entry name" value="INNER MEMBRANE PROTEIN YBAN"/>
    <property type="match status" value="1"/>
</dbReference>
<evidence type="ECO:0000256" key="1">
    <source>
        <dbReference type="PIRNR" id="PIRNR016789"/>
    </source>
</evidence>
<protein>
    <recommendedName>
        <fullName evidence="1">Inner membrane protein</fullName>
    </recommendedName>
</protein>
<keyword evidence="1" id="KW-1003">Cell membrane</keyword>
<keyword evidence="1" id="KW-0997">Cell inner membrane</keyword>
<dbReference type="Proteomes" id="UP001054892">
    <property type="component" value="Unassembled WGS sequence"/>
</dbReference>
<evidence type="ECO:0000313" key="6">
    <source>
        <dbReference type="Proteomes" id="UP001054892"/>
    </source>
</evidence>